<reference evidence="8" key="1">
    <citation type="submission" date="2020-07" db="EMBL/GenBank/DDBJ databases">
        <title>A long reads based de novo assembly of the rainbow trout Arlee double haploid line genome.</title>
        <authorList>
            <person name="Gao G."/>
            <person name="Palti Y."/>
        </authorList>
    </citation>
    <scope>NUCLEOTIDE SEQUENCE [LARGE SCALE GENOMIC DNA]</scope>
</reference>
<keyword evidence="7" id="KW-0812">Transmembrane</keyword>
<sequence>MSFGLERIPDQLGYLVISEDGVLASAGELENDEHTAGVIMQMMRTACRFRLQGAAEPPFKRMSGKSDNHPPIPYVKKLDVQVLGWRGYMWSTVVRPVGRTAKSSKMTLEPAYSREINIKFSGNSSVGHSCSQHANCRLPQNASRCDITPHFRGLFIVSSIGCIFVMITLFNKLLDMPHMSGGWIILAKEKCRDNRDENKFVHKI</sequence>
<accession>A0A8K9XHM7</accession>
<evidence type="ECO:0000256" key="6">
    <source>
        <dbReference type="ARBA" id="ARBA00045571"/>
    </source>
</evidence>
<keyword evidence="7" id="KW-1133">Transmembrane helix</keyword>
<dbReference type="GO" id="GO:0032008">
    <property type="term" value="P:positive regulation of TOR signaling"/>
    <property type="evidence" value="ECO:0007669"/>
    <property type="project" value="InterPro"/>
</dbReference>
<keyword evidence="9" id="KW-1185">Reference proteome</keyword>
<keyword evidence="7" id="KW-0472">Membrane</keyword>
<dbReference type="InterPro" id="IPR034601">
    <property type="entry name" value="LAMTOR4"/>
</dbReference>
<dbReference type="GO" id="GO:0071230">
    <property type="term" value="P:cellular response to amino acid stimulus"/>
    <property type="evidence" value="ECO:0007669"/>
    <property type="project" value="InterPro"/>
</dbReference>
<dbReference type="Ensembl" id="ENSOMYT00000125555.1">
    <property type="protein sequence ID" value="ENSOMYP00000133031.1"/>
    <property type="gene ID" value="ENSOMYG00000013848.2"/>
</dbReference>
<reference evidence="8" key="3">
    <citation type="submission" date="2025-09" db="UniProtKB">
        <authorList>
            <consortium name="Ensembl"/>
        </authorList>
    </citation>
    <scope>IDENTIFICATION</scope>
</reference>
<keyword evidence="4" id="KW-0458">Lysosome</keyword>
<dbReference type="GO" id="GO:0005764">
    <property type="term" value="C:lysosome"/>
    <property type="evidence" value="ECO:0007669"/>
    <property type="project" value="UniProtKB-SubCell"/>
</dbReference>
<evidence type="ECO:0000256" key="5">
    <source>
        <dbReference type="ARBA" id="ARBA00032690"/>
    </source>
</evidence>
<name>A0A8K9XHM7_ONCMY</name>
<evidence type="ECO:0000256" key="3">
    <source>
        <dbReference type="ARBA" id="ARBA00016098"/>
    </source>
</evidence>
<comment type="subcellular location">
    <subcellularLocation>
        <location evidence="1">Lysosome</location>
    </subcellularLocation>
</comment>
<evidence type="ECO:0000313" key="9">
    <source>
        <dbReference type="Proteomes" id="UP000694395"/>
    </source>
</evidence>
<comment type="function">
    <text evidence="6">As part of the Ragulator complex it is involved in amino acid sensing and activation of mTORC1, a signaling complex promoting cell growth in response to growth factors, energy levels, and amino acids. Activated by amino acids through a mechanism involving the lysosomal V-ATPase, the Ragulator plays a dual role for the small GTPases Rag (RagA/RRAGA, RagB/RRAGB, RagC/RRAGC and/or RagD/RRAGD): it (1) acts as a guanine nucleotide exchange factor (GEF), activating the small GTPases Rag and (2) mediates recruitment of Rag GTPases to the lysosome membrane. Activated Ragulator and Rag GTPases function as a scaffold recruiting mTORC1 to lysosomes where it is in turn activated.</text>
</comment>
<evidence type="ECO:0000256" key="1">
    <source>
        <dbReference type="ARBA" id="ARBA00004371"/>
    </source>
</evidence>
<comment type="similarity">
    <text evidence="2">Belongs to the LAMTOR4 family.</text>
</comment>
<dbReference type="GO" id="GO:0071986">
    <property type="term" value="C:Ragulator complex"/>
    <property type="evidence" value="ECO:0007669"/>
    <property type="project" value="InterPro"/>
</dbReference>
<dbReference type="PANTHER" id="PTHR33967:SF1">
    <property type="entry name" value="RAGULATOR COMPLEX PROTEIN LAMTOR4"/>
    <property type="match status" value="1"/>
</dbReference>
<dbReference type="Proteomes" id="UP000694395">
    <property type="component" value="Chromosome 21"/>
</dbReference>
<reference evidence="8" key="2">
    <citation type="submission" date="2025-08" db="UniProtKB">
        <authorList>
            <consortium name="Ensembl"/>
        </authorList>
    </citation>
    <scope>IDENTIFICATION</scope>
</reference>
<evidence type="ECO:0000256" key="7">
    <source>
        <dbReference type="SAM" id="Phobius"/>
    </source>
</evidence>
<evidence type="ECO:0000256" key="2">
    <source>
        <dbReference type="ARBA" id="ARBA00010627"/>
    </source>
</evidence>
<dbReference type="PANTHER" id="PTHR33967">
    <property type="entry name" value="RAGULATOR COMPLEX PROTEIN LAMTOR4"/>
    <property type="match status" value="1"/>
</dbReference>
<feature type="transmembrane region" description="Helical" evidence="7">
    <location>
        <begin position="151"/>
        <end position="170"/>
    </location>
</feature>
<evidence type="ECO:0000256" key="4">
    <source>
        <dbReference type="ARBA" id="ARBA00023228"/>
    </source>
</evidence>
<organism evidence="8 9">
    <name type="scientific">Oncorhynchus mykiss</name>
    <name type="common">Rainbow trout</name>
    <name type="synonym">Salmo gairdneri</name>
    <dbReference type="NCBI Taxonomy" id="8022"/>
    <lineage>
        <taxon>Eukaryota</taxon>
        <taxon>Metazoa</taxon>
        <taxon>Chordata</taxon>
        <taxon>Craniata</taxon>
        <taxon>Vertebrata</taxon>
        <taxon>Euteleostomi</taxon>
        <taxon>Actinopterygii</taxon>
        <taxon>Neopterygii</taxon>
        <taxon>Teleostei</taxon>
        <taxon>Protacanthopterygii</taxon>
        <taxon>Salmoniformes</taxon>
        <taxon>Salmonidae</taxon>
        <taxon>Salmoninae</taxon>
        <taxon>Oncorhynchus</taxon>
    </lineage>
</organism>
<dbReference type="GeneTree" id="ENSGT00390000016053"/>
<dbReference type="GO" id="GO:0005085">
    <property type="term" value="F:guanyl-nucleotide exchange factor activity"/>
    <property type="evidence" value="ECO:0007669"/>
    <property type="project" value="TreeGrafter"/>
</dbReference>
<proteinExistence type="inferred from homology"/>
<evidence type="ECO:0000313" key="8">
    <source>
        <dbReference type="Ensembl" id="ENSOMYP00000133031.1"/>
    </source>
</evidence>
<dbReference type="AlphaFoldDB" id="A0A8K9XHM7"/>
<protein>
    <recommendedName>
        <fullName evidence="3">Ragulator complex protein LAMTOR4</fullName>
    </recommendedName>
    <alternativeName>
        <fullName evidence="5">Late endosomal/lysosomal adaptor and MAPK and MTOR activator 4</fullName>
    </alternativeName>
</protein>